<feature type="domain" description="Mannosyl-glycoprotein endo-beta-N-acetylglucosamidase-like" evidence="3">
    <location>
        <begin position="3"/>
        <end position="159"/>
    </location>
</feature>
<gene>
    <name evidence="4" type="ORF">SY83_21090</name>
</gene>
<sequence>MRRCLMATKQQAFIAFVGPVAVRLRLEGSPVFPSVRVAQALLETGATIHSWNNLVGFKAGRGKPNAFWDGRTISTKTWEVYNGTRVNNVTANWRVYDTIDDGFRDQDLLFHNSRYYHVRTASTPVEQTQALYRAGYATDPAYPTKLQNLISVYNLYQFDEEVIRVLNELNKKIDELTARVKELEAAPDLEVRVQALEGREDMQEVPSWAKAAVDKALKSKLITTGAGSFSFYRLLAIMDRKGLLDGK</sequence>
<dbReference type="SMART" id="SM00047">
    <property type="entry name" value="LYZ2"/>
    <property type="match status" value="1"/>
</dbReference>
<dbReference type="InterPro" id="IPR051056">
    <property type="entry name" value="Glycosyl_Hydrolase_73"/>
</dbReference>
<dbReference type="GO" id="GO:0004040">
    <property type="term" value="F:amidase activity"/>
    <property type="evidence" value="ECO:0007669"/>
    <property type="project" value="InterPro"/>
</dbReference>
<dbReference type="EMBL" id="CP011388">
    <property type="protein sequence ID" value="ANE49094.1"/>
    <property type="molecule type" value="Genomic_DNA"/>
</dbReference>
<feature type="coiled-coil region" evidence="2">
    <location>
        <begin position="159"/>
        <end position="186"/>
    </location>
</feature>
<keyword evidence="5" id="KW-1185">Reference proteome</keyword>
<dbReference type="AlphaFoldDB" id="A0A172TQC0"/>
<accession>A0A172TQC0</accession>
<dbReference type="PANTHER" id="PTHR33308:SF9">
    <property type="entry name" value="PEPTIDOGLYCAN HYDROLASE FLGJ"/>
    <property type="match status" value="1"/>
</dbReference>
<evidence type="ECO:0000256" key="1">
    <source>
        <dbReference type="ARBA" id="ARBA00022801"/>
    </source>
</evidence>
<dbReference type="Pfam" id="PF01832">
    <property type="entry name" value="Glucosaminidase"/>
    <property type="match status" value="1"/>
</dbReference>
<evidence type="ECO:0000259" key="3">
    <source>
        <dbReference type="SMART" id="SM00047"/>
    </source>
</evidence>
<name>A0A172TQC0_9BACL</name>
<proteinExistence type="predicted"/>
<evidence type="ECO:0000256" key="2">
    <source>
        <dbReference type="SAM" id="Coils"/>
    </source>
</evidence>
<evidence type="ECO:0000313" key="4">
    <source>
        <dbReference type="EMBL" id="ANE49094.1"/>
    </source>
</evidence>
<reference evidence="4 5" key="1">
    <citation type="submission" date="2015-01" db="EMBL/GenBank/DDBJ databases">
        <title>Paenibacillus swuensis/DY6/whole genome sequencing.</title>
        <authorList>
            <person name="Kim M.K."/>
            <person name="Srinivasan S."/>
            <person name="Lee J.-J."/>
        </authorList>
    </citation>
    <scope>NUCLEOTIDE SEQUENCE [LARGE SCALE GENOMIC DNA]</scope>
    <source>
        <strain evidence="4 5">DY6</strain>
    </source>
</reference>
<protein>
    <recommendedName>
        <fullName evidence="3">Mannosyl-glycoprotein endo-beta-N-acetylglucosamidase-like domain-containing protein</fullName>
    </recommendedName>
</protein>
<evidence type="ECO:0000313" key="5">
    <source>
        <dbReference type="Proteomes" id="UP000076927"/>
    </source>
</evidence>
<keyword evidence="2" id="KW-0175">Coiled coil</keyword>
<dbReference type="PANTHER" id="PTHR33308">
    <property type="entry name" value="PEPTIDOGLYCAN HYDROLASE FLGJ"/>
    <property type="match status" value="1"/>
</dbReference>
<dbReference type="KEGG" id="pswu:SY83_21090"/>
<dbReference type="Gene3D" id="1.10.530.10">
    <property type="match status" value="1"/>
</dbReference>
<dbReference type="Proteomes" id="UP000076927">
    <property type="component" value="Chromosome"/>
</dbReference>
<organism evidence="4 5">
    <name type="scientific">Paenibacillus swuensis</name>
    <dbReference type="NCBI Taxonomy" id="1178515"/>
    <lineage>
        <taxon>Bacteria</taxon>
        <taxon>Bacillati</taxon>
        <taxon>Bacillota</taxon>
        <taxon>Bacilli</taxon>
        <taxon>Bacillales</taxon>
        <taxon>Paenibacillaceae</taxon>
        <taxon>Paenibacillus</taxon>
    </lineage>
</organism>
<dbReference type="STRING" id="1178515.SY83_21090"/>
<dbReference type="Gene3D" id="4.10.80.30">
    <property type="entry name" value="DNA polymerase, domain 6"/>
    <property type="match status" value="1"/>
</dbReference>
<dbReference type="InterPro" id="IPR002901">
    <property type="entry name" value="MGlyc_endo_b_GlcNAc-like_dom"/>
</dbReference>
<keyword evidence="1" id="KW-0378">Hydrolase</keyword>
<dbReference type="PATRIC" id="fig|1178515.4.peg.4272"/>